<evidence type="ECO:0000256" key="1">
    <source>
        <dbReference type="SAM" id="MobiDB-lite"/>
    </source>
</evidence>
<dbReference type="AlphaFoldDB" id="A0A7G5H2G6"/>
<name>A0A7G5H2G6_9BACT</name>
<gene>
    <name evidence="2" type="ORF">H3H32_10685</name>
</gene>
<feature type="region of interest" description="Disordered" evidence="1">
    <location>
        <begin position="40"/>
        <end position="59"/>
    </location>
</feature>
<accession>A0A7G5H2G6</accession>
<dbReference type="KEGG" id="sfol:H3H32_10685"/>
<dbReference type="InterPro" id="IPR032066">
    <property type="entry name" value="GP3_package"/>
</dbReference>
<protein>
    <submittedName>
        <fullName evidence="2">Uncharacterized protein</fullName>
    </submittedName>
</protein>
<organism evidence="2 3">
    <name type="scientific">Spirosoma foliorum</name>
    <dbReference type="NCBI Taxonomy" id="2710596"/>
    <lineage>
        <taxon>Bacteria</taxon>
        <taxon>Pseudomonadati</taxon>
        <taxon>Bacteroidota</taxon>
        <taxon>Cytophagia</taxon>
        <taxon>Cytophagales</taxon>
        <taxon>Cytophagaceae</taxon>
        <taxon>Spirosoma</taxon>
    </lineage>
</organism>
<dbReference type="EMBL" id="CP059732">
    <property type="protein sequence ID" value="QMW05308.1"/>
    <property type="molecule type" value="Genomic_DNA"/>
</dbReference>
<feature type="compositionally biased region" description="Basic and acidic residues" evidence="1">
    <location>
        <begin position="40"/>
        <end position="49"/>
    </location>
</feature>
<sequence length="178" mass="20117">MPAPKGNKYALGNQGGRPPIYSSVEDLATNIEAYFTYCEGESHEEERTEKKKQKNPTTKKMETVEVKTMVTVWDRDPERPTWTNLALFLGFESRKTLHDYSQKEEFSYPIKRALTIIESIYEDALMSQGPTGAIFALKNLGWTDSKEVTGKDGGPIQHSHTLTPEDVAAFSAKFNKTY</sequence>
<dbReference type="Proteomes" id="UP000515369">
    <property type="component" value="Chromosome"/>
</dbReference>
<dbReference type="Pfam" id="PF16677">
    <property type="entry name" value="GP3_package"/>
    <property type="match status" value="1"/>
</dbReference>
<proteinExistence type="predicted"/>
<dbReference type="RefSeq" id="WP_182462654.1">
    <property type="nucleotide sequence ID" value="NZ_CP059732.1"/>
</dbReference>
<evidence type="ECO:0000313" key="2">
    <source>
        <dbReference type="EMBL" id="QMW05308.1"/>
    </source>
</evidence>
<dbReference type="Gene3D" id="1.10.132.80">
    <property type="match status" value="1"/>
</dbReference>
<evidence type="ECO:0000313" key="3">
    <source>
        <dbReference type="Proteomes" id="UP000515369"/>
    </source>
</evidence>
<keyword evidence="3" id="KW-1185">Reference proteome</keyword>
<reference evidence="2 3" key="1">
    <citation type="submission" date="2020-07" db="EMBL/GenBank/DDBJ databases">
        <title>Spirosoma foliorum sp. nov., isolated from the leaves on the Nejang mountain Korea, Republic of.</title>
        <authorList>
            <person name="Ho H."/>
            <person name="Lee Y.-J."/>
            <person name="Nurcahyanto D.-A."/>
            <person name="Kim S.-G."/>
        </authorList>
    </citation>
    <scope>NUCLEOTIDE SEQUENCE [LARGE SCALE GENOMIC DNA]</scope>
    <source>
        <strain evidence="2 3">PL0136</strain>
    </source>
</reference>